<keyword evidence="5 9" id="KW-1133">Transmembrane helix</keyword>
<feature type="domain" description="Solute-binding protein family 3/N-terminal" evidence="11">
    <location>
        <begin position="48"/>
        <end position="416"/>
    </location>
</feature>
<dbReference type="Pfam" id="PF00060">
    <property type="entry name" value="Lig_chan"/>
    <property type="match status" value="1"/>
</dbReference>
<accession>A0A9P0EZ08</accession>
<evidence type="ECO:0000259" key="10">
    <source>
        <dbReference type="Pfam" id="PF00060"/>
    </source>
</evidence>
<evidence type="ECO:0000313" key="12">
    <source>
        <dbReference type="EMBL" id="CAH0384991.1"/>
    </source>
</evidence>
<keyword evidence="8" id="KW-0325">Glycoprotein</keyword>
<comment type="similarity">
    <text evidence="2">Belongs to the glutamate-gated ion channel (TC 1.A.10.1) family.</text>
</comment>
<dbReference type="AlphaFoldDB" id="A0A9P0EZ08"/>
<dbReference type="Gene3D" id="3.40.190.10">
    <property type="entry name" value="Periplasmic binding protein-like II"/>
    <property type="match status" value="1"/>
</dbReference>
<dbReference type="GO" id="GO:0050906">
    <property type="term" value="P:detection of stimulus involved in sensory perception"/>
    <property type="evidence" value="ECO:0007669"/>
    <property type="project" value="UniProtKB-ARBA"/>
</dbReference>
<sequence>MNRIMRESRKLRSWEEMKKIILQRGSSGKDVLAPIDEVFGRKFSVIVDEMPPYISLRNGFTGYIADIWQIISSELNVSAEFQKHSFDAGKELIKNGSVDLLITPVIITTTDIDEIDFSIPIVKIWYELFMKSSDDGATSMSYIVTWSRNLWFAFLLTICILTATLWIIVNIRLRLERNRGKTPPAWQTRLDFWRGYRRWAKGPEPENTLKNELVSVSSVGSSFLFVLGALTNQGNCLKLNSPSIRTATLVTLFFGLLMYNAYSSVLISRLAVGRTTLPFPSLESVAEAKTHIICVRRYSFAYVQFKQREEDKELLEKWQGLVNEPPCLNTTSVRDVAAALCYDNTLILETPNIVAKIIEDYNRSNGCDITRLYGHYARATATVLMKKHFRYRHHFNKILFNLYGSGIMDYLHRKYLSRRIPHTTAPRFSGVACWNHIAGIVIFYLIAVTVSITILLTEILVYKQDERRKDQKKHEMLQYLNSSNVKYK</sequence>
<dbReference type="InterPro" id="IPR052192">
    <property type="entry name" value="Insect_Ionotropic_Sensory_Rcpt"/>
</dbReference>
<dbReference type="PANTHER" id="PTHR42643">
    <property type="entry name" value="IONOTROPIC RECEPTOR 20A-RELATED"/>
    <property type="match status" value="1"/>
</dbReference>
<keyword evidence="7" id="KW-0675">Receptor</keyword>
<evidence type="ECO:0000256" key="8">
    <source>
        <dbReference type="ARBA" id="ARBA00023180"/>
    </source>
</evidence>
<dbReference type="EMBL" id="OU963863">
    <property type="protein sequence ID" value="CAH0384991.1"/>
    <property type="molecule type" value="Genomic_DNA"/>
</dbReference>
<gene>
    <name evidence="12" type="ORF">BEMITA_LOCUS4272</name>
</gene>
<evidence type="ECO:0000256" key="4">
    <source>
        <dbReference type="ARBA" id="ARBA00022692"/>
    </source>
</evidence>
<evidence type="ECO:0000259" key="11">
    <source>
        <dbReference type="Pfam" id="PF00497"/>
    </source>
</evidence>
<protein>
    <recommendedName>
        <fullName evidence="14">Ionotropic receptor</fullName>
    </recommendedName>
</protein>
<name>A0A9P0EZ08_BEMTA</name>
<keyword evidence="13" id="KW-1185">Reference proteome</keyword>
<dbReference type="InterPro" id="IPR001320">
    <property type="entry name" value="Iontro_rcpt_C"/>
</dbReference>
<dbReference type="GO" id="GO:0005886">
    <property type="term" value="C:plasma membrane"/>
    <property type="evidence" value="ECO:0007669"/>
    <property type="project" value="UniProtKB-SubCell"/>
</dbReference>
<organism evidence="12 13">
    <name type="scientific">Bemisia tabaci</name>
    <name type="common">Sweetpotato whitefly</name>
    <name type="synonym">Aleurodes tabaci</name>
    <dbReference type="NCBI Taxonomy" id="7038"/>
    <lineage>
        <taxon>Eukaryota</taxon>
        <taxon>Metazoa</taxon>
        <taxon>Ecdysozoa</taxon>
        <taxon>Arthropoda</taxon>
        <taxon>Hexapoda</taxon>
        <taxon>Insecta</taxon>
        <taxon>Pterygota</taxon>
        <taxon>Neoptera</taxon>
        <taxon>Paraneoptera</taxon>
        <taxon>Hemiptera</taxon>
        <taxon>Sternorrhyncha</taxon>
        <taxon>Aleyrodoidea</taxon>
        <taxon>Aleyrodidae</taxon>
        <taxon>Aleyrodinae</taxon>
        <taxon>Bemisia</taxon>
    </lineage>
</organism>
<dbReference type="InterPro" id="IPR001638">
    <property type="entry name" value="Solute-binding_3/MltF_N"/>
</dbReference>
<evidence type="ECO:0000313" key="13">
    <source>
        <dbReference type="Proteomes" id="UP001152759"/>
    </source>
</evidence>
<evidence type="ECO:0000256" key="7">
    <source>
        <dbReference type="ARBA" id="ARBA00023170"/>
    </source>
</evidence>
<evidence type="ECO:0000256" key="3">
    <source>
        <dbReference type="ARBA" id="ARBA00022475"/>
    </source>
</evidence>
<dbReference type="Pfam" id="PF00497">
    <property type="entry name" value="SBP_bac_3"/>
    <property type="match status" value="1"/>
</dbReference>
<dbReference type="PANTHER" id="PTHR42643:SF24">
    <property type="entry name" value="IONOTROPIC RECEPTOR 60A"/>
    <property type="match status" value="1"/>
</dbReference>
<dbReference type="SUPFAM" id="SSF53850">
    <property type="entry name" value="Periplasmic binding protein-like II"/>
    <property type="match status" value="1"/>
</dbReference>
<evidence type="ECO:0000256" key="9">
    <source>
        <dbReference type="SAM" id="Phobius"/>
    </source>
</evidence>
<dbReference type="Gene3D" id="1.10.287.70">
    <property type="match status" value="1"/>
</dbReference>
<feature type="transmembrane region" description="Helical" evidence="9">
    <location>
        <begin position="150"/>
        <end position="169"/>
    </location>
</feature>
<proteinExistence type="inferred from homology"/>
<evidence type="ECO:0000256" key="6">
    <source>
        <dbReference type="ARBA" id="ARBA00023136"/>
    </source>
</evidence>
<evidence type="ECO:0000256" key="1">
    <source>
        <dbReference type="ARBA" id="ARBA00004651"/>
    </source>
</evidence>
<keyword evidence="4 9" id="KW-0812">Transmembrane</keyword>
<reference evidence="12" key="1">
    <citation type="submission" date="2021-12" db="EMBL/GenBank/DDBJ databases">
        <authorList>
            <person name="King R."/>
        </authorList>
    </citation>
    <scope>NUCLEOTIDE SEQUENCE</scope>
</reference>
<evidence type="ECO:0008006" key="14">
    <source>
        <dbReference type="Google" id="ProtNLM"/>
    </source>
</evidence>
<feature type="domain" description="Ionotropic glutamate receptor C-terminal" evidence="10">
    <location>
        <begin position="149"/>
        <end position="324"/>
    </location>
</feature>
<feature type="transmembrane region" description="Helical" evidence="9">
    <location>
        <begin position="437"/>
        <end position="462"/>
    </location>
</feature>
<evidence type="ECO:0000256" key="2">
    <source>
        <dbReference type="ARBA" id="ARBA00008685"/>
    </source>
</evidence>
<keyword evidence="3" id="KW-1003">Cell membrane</keyword>
<comment type="subcellular location">
    <subcellularLocation>
        <location evidence="1">Cell membrane</location>
        <topology evidence="1">Multi-pass membrane protein</topology>
    </subcellularLocation>
</comment>
<dbReference type="GO" id="GO:0015276">
    <property type="term" value="F:ligand-gated monoatomic ion channel activity"/>
    <property type="evidence" value="ECO:0007669"/>
    <property type="project" value="InterPro"/>
</dbReference>
<keyword evidence="6 9" id="KW-0472">Membrane</keyword>
<dbReference type="Proteomes" id="UP001152759">
    <property type="component" value="Chromosome 2"/>
</dbReference>
<evidence type="ECO:0000256" key="5">
    <source>
        <dbReference type="ARBA" id="ARBA00022989"/>
    </source>
</evidence>